<gene>
    <name evidence="9" type="ORF">SAMN06296052_10192</name>
</gene>
<evidence type="ECO:0000256" key="1">
    <source>
        <dbReference type="ARBA" id="ARBA00010641"/>
    </source>
</evidence>
<feature type="domain" description="RNA polymerase sigma-70 region 2" evidence="7">
    <location>
        <begin position="49"/>
        <end position="115"/>
    </location>
</feature>
<protein>
    <recommendedName>
        <fullName evidence="6">RNA polymerase sigma factor</fullName>
    </recommendedName>
</protein>
<dbReference type="PROSITE" id="PS01063">
    <property type="entry name" value="SIGMA70_ECF"/>
    <property type="match status" value="1"/>
</dbReference>
<evidence type="ECO:0000256" key="4">
    <source>
        <dbReference type="ARBA" id="ARBA00023125"/>
    </source>
</evidence>
<evidence type="ECO:0000256" key="3">
    <source>
        <dbReference type="ARBA" id="ARBA00023082"/>
    </source>
</evidence>
<dbReference type="PANTHER" id="PTHR43133">
    <property type="entry name" value="RNA POLYMERASE ECF-TYPE SIGMA FACTO"/>
    <property type="match status" value="1"/>
</dbReference>
<evidence type="ECO:0000259" key="7">
    <source>
        <dbReference type="Pfam" id="PF04542"/>
    </source>
</evidence>
<evidence type="ECO:0000256" key="2">
    <source>
        <dbReference type="ARBA" id="ARBA00023015"/>
    </source>
</evidence>
<dbReference type="PANTHER" id="PTHR43133:SF8">
    <property type="entry name" value="RNA POLYMERASE SIGMA FACTOR HI_1459-RELATED"/>
    <property type="match status" value="1"/>
</dbReference>
<dbReference type="Pfam" id="PF08281">
    <property type="entry name" value="Sigma70_r4_2"/>
    <property type="match status" value="1"/>
</dbReference>
<sequence length="206" mass="23623">MEGTDCRISAGKKSETLNRNSLKNISYQDVNHQVIERCKGGDNRAQYELYKLYAKAMFNVSMRITNDYAEAEDVLQEAFVSAFKKLHSYKAEASFGSWLKRIVVNASINAIRKRRSELVPMDERVVGEVPDEEYNDDSEWQVENVRRAIQQLPDGYRVVLTLYLLEGFDHGEIAEILGITESTSKSQYSRARKKLLEIMKAPQFVA</sequence>
<dbReference type="Pfam" id="PF04542">
    <property type="entry name" value="Sigma70_r2"/>
    <property type="match status" value="1"/>
</dbReference>
<dbReference type="NCBIfam" id="TIGR02937">
    <property type="entry name" value="sigma70-ECF"/>
    <property type="match status" value="1"/>
</dbReference>
<dbReference type="GO" id="GO:0003677">
    <property type="term" value="F:DNA binding"/>
    <property type="evidence" value="ECO:0007669"/>
    <property type="project" value="UniProtKB-KW"/>
</dbReference>
<dbReference type="InterPro" id="IPR036388">
    <property type="entry name" value="WH-like_DNA-bd_sf"/>
</dbReference>
<keyword evidence="4 6" id="KW-0238">DNA-binding</keyword>
<proteinExistence type="inferred from homology"/>
<keyword evidence="3 6" id="KW-0731">Sigma factor</keyword>
<keyword evidence="10" id="KW-1185">Reference proteome</keyword>
<evidence type="ECO:0000313" key="10">
    <source>
        <dbReference type="Proteomes" id="UP000198432"/>
    </source>
</evidence>
<dbReference type="Gene3D" id="1.10.10.10">
    <property type="entry name" value="Winged helix-like DNA-binding domain superfamily/Winged helix DNA-binding domain"/>
    <property type="match status" value="1"/>
</dbReference>
<evidence type="ECO:0000256" key="5">
    <source>
        <dbReference type="ARBA" id="ARBA00023163"/>
    </source>
</evidence>
<name>A0A239B1T0_9BACT</name>
<keyword evidence="2 6" id="KW-0805">Transcription regulation</keyword>
<dbReference type="GO" id="GO:0006352">
    <property type="term" value="P:DNA-templated transcription initiation"/>
    <property type="evidence" value="ECO:0007669"/>
    <property type="project" value="InterPro"/>
</dbReference>
<keyword evidence="5 6" id="KW-0804">Transcription</keyword>
<dbReference type="InterPro" id="IPR039425">
    <property type="entry name" value="RNA_pol_sigma-70-like"/>
</dbReference>
<dbReference type="AlphaFoldDB" id="A0A239B1T0"/>
<evidence type="ECO:0000313" key="9">
    <source>
        <dbReference type="EMBL" id="SNS01827.1"/>
    </source>
</evidence>
<feature type="domain" description="RNA polymerase sigma factor 70 region 4 type 2" evidence="8">
    <location>
        <begin position="144"/>
        <end position="195"/>
    </location>
</feature>
<dbReference type="InterPro" id="IPR007627">
    <property type="entry name" value="RNA_pol_sigma70_r2"/>
</dbReference>
<reference evidence="10" key="1">
    <citation type="submission" date="2017-06" db="EMBL/GenBank/DDBJ databases">
        <authorList>
            <person name="Varghese N."/>
            <person name="Submissions S."/>
        </authorList>
    </citation>
    <scope>NUCLEOTIDE SEQUENCE [LARGE SCALE GENOMIC DNA]</scope>
    <source>
        <strain evidence="10">NKM1</strain>
    </source>
</reference>
<dbReference type="SUPFAM" id="SSF88946">
    <property type="entry name" value="Sigma2 domain of RNA polymerase sigma factors"/>
    <property type="match status" value="1"/>
</dbReference>
<dbReference type="InterPro" id="IPR013325">
    <property type="entry name" value="RNA_pol_sigma_r2"/>
</dbReference>
<dbReference type="InterPro" id="IPR014284">
    <property type="entry name" value="RNA_pol_sigma-70_dom"/>
</dbReference>
<dbReference type="InterPro" id="IPR013324">
    <property type="entry name" value="RNA_pol_sigma_r3/r4-like"/>
</dbReference>
<dbReference type="Gene3D" id="1.10.1740.10">
    <property type="match status" value="1"/>
</dbReference>
<dbReference type="CDD" id="cd06171">
    <property type="entry name" value="Sigma70_r4"/>
    <property type="match status" value="1"/>
</dbReference>
<dbReference type="InterPro" id="IPR000838">
    <property type="entry name" value="RNA_pol_sigma70_ECF_CS"/>
</dbReference>
<accession>A0A239B1T0</accession>
<dbReference type="InterPro" id="IPR013249">
    <property type="entry name" value="RNA_pol_sigma70_r4_t2"/>
</dbReference>
<dbReference type="SUPFAM" id="SSF88659">
    <property type="entry name" value="Sigma3 and sigma4 domains of RNA polymerase sigma factors"/>
    <property type="match status" value="1"/>
</dbReference>
<organism evidence="9 10">
    <name type="scientific">Pontibacter ummariensis</name>
    <dbReference type="NCBI Taxonomy" id="1610492"/>
    <lineage>
        <taxon>Bacteria</taxon>
        <taxon>Pseudomonadati</taxon>
        <taxon>Bacteroidota</taxon>
        <taxon>Cytophagia</taxon>
        <taxon>Cytophagales</taxon>
        <taxon>Hymenobacteraceae</taxon>
        <taxon>Pontibacter</taxon>
    </lineage>
</organism>
<evidence type="ECO:0000256" key="6">
    <source>
        <dbReference type="RuleBase" id="RU000716"/>
    </source>
</evidence>
<dbReference type="EMBL" id="FZOQ01000001">
    <property type="protein sequence ID" value="SNS01827.1"/>
    <property type="molecule type" value="Genomic_DNA"/>
</dbReference>
<dbReference type="Proteomes" id="UP000198432">
    <property type="component" value="Unassembled WGS sequence"/>
</dbReference>
<comment type="similarity">
    <text evidence="1 6">Belongs to the sigma-70 factor family. ECF subfamily.</text>
</comment>
<evidence type="ECO:0000259" key="8">
    <source>
        <dbReference type="Pfam" id="PF08281"/>
    </source>
</evidence>
<dbReference type="GO" id="GO:0016987">
    <property type="term" value="F:sigma factor activity"/>
    <property type="evidence" value="ECO:0007669"/>
    <property type="project" value="UniProtKB-KW"/>
</dbReference>